<gene>
    <name evidence="2" type="ORF">PCOR1329_LOCUS47357</name>
    <name evidence="3" type="ORF">PCOR1329_LOCUS61531</name>
</gene>
<dbReference type="EMBL" id="CAUYUJ010015705">
    <property type="protein sequence ID" value="CAK0857177.1"/>
    <property type="molecule type" value="Genomic_DNA"/>
</dbReference>
<feature type="compositionally biased region" description="Basic and acidic residues" evidence="1">
    <location>
        <begin position="1"/>
        <end position="14"/>
    </location>
</feature>
<sequence length="128" mass="14387">MKNEGRAEQEEKQPYTRKYGFSYEATSSEPSVGQHLRDRLRNEPQKVDGVAKSVWLDVSKRAEERRSGRIVGKAVATTTELEAKRSSPGIVDSCQRSKKVYVGTDTVDGVRASGWHWFPLGLERFAGE</sequence>
<evidence type="ECO:0000313" key="3">
    <source>
        <dbReference type="EMBL" id="CAK0877489.1"/>
    </source>
</evidence>
<dbReference type="EMBL" id="CAUYUJ010017743">
    <property type="protein sequence ID" value="CAK0877489.1"/>
    <property type="molecule type" value="Genomic_DNA"/>
</dbReference>
<keyword evidence="4" id="KW-1185">Reference proteome</keyword>
<comment type="caution">
    <text evidence="3">The sequence shown here is derived from an EMBL/GenBank/DDBJ whole genome shotgun (WGS) entry which is preliminary data.</text>
</comment>
<reference evidence="3" key="1">
    <citation type="submission" date="2023-10" db="EMBL/GenBank/DDBJ databases">
        <authorList>
            <person name="Chen Y."/>
            <person name="Shah S."/>
            <person name="Dougan E. K."/>
            <person name="Thang M."/>
            <person name="Chan C."/>
        </authorList>
    </citation>
    <scope>NUCLEOTIDE SEQUENCE [LARGE SCALE GENOMIC DNA]</scope>
</reference>
<organism evidence="3 4">
    <name type="scientific">Prorocentrum cordatum</name>
    <dbReference type="NCBI Taxonomy" id="2364126"/>
    <lineage>
        <taxon>Eukaryota</taxon>
        <taxon>Sar</taxon>
        <taxon>Alveolata</taxon>
        <taxon>Dinophyceae</taxon>
        <taxon>Prorocentrales</taxon>
        <taxon>Prorocentraceae</taxon>
        <taxon>Prorocentrum</taxon>
    </lineage>
</organism>
<dbReference type="Proteomes" id="UP001189429">
    <property type="component" value="Unassembled WGS sequence"/>
</dbReference>
<evidence type="ECO:0000313" key="4">
    <source>
        <dbReference type="Proteomes" id="UP001189429"/>
    </source>
</evidence>
<feature type="region of interest" description="Disordered" evidence="1">
    <location>
        <begin position="1"/>
        <end position="43"/>
    </location>
</feature>
<proteinExistence type="predicted"/>
<accession>A0ABN9VWF4</accession>
<feature type="non-terminal residue" evidence="3">
    <location>
        <position position="128"/>
    </location>
</feature>
<protein>
    <submittedName>
        <fullName evidence="3">Uncharacterized protein</fullName>
    </submittedName>
</protein>
<evidence type="ECO:0000313" key="2">
    <source>
        <dbReference type="EMBL" id="CAK0857177.1"/>
    </source>
</evidence>
<name>A0ABN9VWF4_9DINO</name>
<evidence type="ECO:0000256" key="1">
    <source>
        <dbReference type="SAM" id="MobiDB-lite"/>
    </source>
</evidence>